<evidence type="ECO:0000256" key="1">
    <source>
        <dbReference type="ARBA" id="ARBA00006499"/>
    </source>
</evidence>
<evidence type="ECO:0000313" key="4">
    <source>
        <dbReference type="EMBL" id="TDO22821.1"/>
    </source>
</evidence>
<dbReference type="InterPro" id="IPR050565">
    <property type="entry name" value="LYPA1-2/EST-like"/>
</dbReference>
<dbReference type="Proteomes" id="UP000295499">
    <property type="component" value="Unassembled WGS sequence"/>
</dbReference>
<accession>A0A4R6IL94</accession>
<comment type="caution">
    <text evidence="4">The sequence shown here is derived from an EMBL/GenBank/DDBJ whole genome shotgun (WGS) entry which is preliminary data.</text>
</comment>
<evidence type="ECO:0000313" key="5">
    <source>
        <dbReference type="Proteomes" id="UP000295499"/>
    </source>
</evidence>
<dbReference type="EMBL" id="SNWM01000002">
    <property type="protein sequence ID" value="TDO22821.1"/>
    <property type="molecule type" value="Genomic_DNA"/>
</dbReference>
<dbReference type="GO" id="GO:0005737">
    <property type="term" value="C:cytoplasm"/>
    <property type="evidence" value="ECO:0007669"/>
    <property type="project" value="TreeGrafter"/>
</dbReference>
<name>A0A4R6IL94_9SPHI</name>
<gene>
    <name evidence="4" type="ORF">CLV32_1806</name>
</gene>
<dbReference type="RefSeq" id="WP_133554493.1">
    <property type="nucleotide sequence ID" value="NZ_SNWM01000002.1"/>
</dbReference>
<dbReference type="GO" id="GO:0008474">
    <property type="term" value="F:palmitoyl-(protein) hydrolase activity"/>
    <property type="evidence" value="ECO:0007669"/>
    <property type="project" value="TreeGrafter"/>
</dbReference>
<sequence length="209" mass="22421">MYTHIKDVATGGTPVAQAKGAMIMLHGRGASAEGILSFASEFALKDIALFAPQATYGSWYPESFMAPVENNQPALDSALEVIHALVSDVVAAGIPKEEIYFFGFSQGACLALEYTSRHAVTYKGIIAFTGGLIGQQLAMENYTGDFNRTPVLITTSNPDAHVPLKRVKESGGIMENMNGSITVIAYPGKAHNISKDEVDLANKLFFTKN</sequence>
<dbReference type="SUPFAM" id="SSF53474">
    <property type="entry name" value="alpha/beta-Hydrolases"/>
    <property type="match status" value="1"/>
</dbReference>
<feature type="domain" description="Phospholipase/carboxylesterase/thioesterase" evidence="3">
    <location>
        <begin position="16"/>
        <end position="202"/>
    </location>
</feature>
<dbReference type="PANTHER" id="PTHR10655:SF17">
    <property type="entry name" value="LYSOPHOSPHOLIPASE-LIKE PROTEIN 1"/>
    <property type="match status" value="1"/>
</dbReference>
<protein>
    <submittedName>
        <fullName evidence="4">Phospholipase/carboxylesterase</fullName>
    </submittedName>
</protein>
<keyword evidence="2" id="KW-0378">Hydrolase</keyword>
<dbReference type="Pfam" id="PF02230">
    <property type="entry name" value="Abhydrolase_2"/>
    <property type="match status" value="1"/>
</dbReference>
<dbReference type="InterPro" id="IPR003140">
    <property type="entry name" value="PLipase/COase/thioEstase"/>
</dbReference>
<keyword evidence="5" id="KW-1185">Reference proteome</keyword>
<dbReference type="GO" id="GO:0052689">
    <property type="term" value="F:carboxylic ester hydrolase activity"/>
    <property type="evidence" value="ECO:0007669"/>
    <property type="project" value="TreeGrafter"/>
</dbReference>
<dbReference type="Gene3D" id="3.40.50.1820">
    <property type="entry name" value="alpha/beta hydrolase"/>
    <property type="match status" value="1"/>
</dbReference>
<comment type="similarity">
    <text evidence="1">Belongs to the AB hydrolase superfamily. AB hydrolase 2 family.</text>
</comment>
<dbReference type="PANTHER" id="PTHR10655">
    <property type="entry name" value="LYSOPHOSPHOLIPASE-RELATED"/>
    <property type="match status" value="1"/>
</dbReference>
<dbReference type="OrthoDB" id="9801763at2"/>
<evidence type="ECO:0000259" key="3">
    <source>
        <dbReference type="Pfam" id="PF02230"/>
    </source>
</evidence>
<dbReference type="AlphaFoldDB" id="A0A4R6IL94"/>
<organism evidence="4 5">
    <name type="scientific">Pedobacter duraquae</name>
    <dbReference type="NCBI Taxonomy" id="425511"/>
    <lineage>
        <taxon>Bacteria</taxon>
        <taxon>Pseudomonadati</taxon>
        <taxon>Bacteroidota</taxon>
        <taxon>Sphingobacteriia</taxon>
        <taxon>Sphingobacteriales</taxon>
        <taxon>Sphingobacteriaceae</taxon>
        <taxon>Pedobacter</taxon>
    </lineage>
</organism>
<reference evidence="4 5" key="1">
    <citation type="submission" date="2019-03" db="EMBL/GenBank/DDBJ databases">
        <title>Genomic Encyclopedia of Archaeal and Bacterial Type Strains, Phase II (KMG-II): from individual species to whole genera.</title>
        <authorList>
            <person name="Goeker M."/>
        </authorList>
    </citation>
    <scope>NUCLEOTIDE SEQUENCE [LARGE SCALE GENOMIC DNA]</scope>
    <source>
        <strain evidence="4 5">DSM 19034</strain>
    </source>
</reference>
<dbReference type="InterPro" id="IPR029058">
    <property type="entry name" value="AB_hydrolase_fold"/>
</dbReference>
<proteinExistence type="inferred from homology"/>
<evidence type="ECO:0000256" key="2">
    <source>
        <dbReference type="ARBA" id="ARBA00022801"/>
    </source>
</evidence>